<accession>A0AAV7E4B5</accession>
<evidence type="ECO:0000256" key="1">
    <source>
        <dbReference type="ARBA" id="ARBA00004123"/>
    </source>
</evidence>
<dbReference type="PANTHER" id="PTHR13129:SF4">
    <property type="entry name" value="DDB1- AND CUL4-ASSOCIATED FACTOR 1"/>
    <property type="match status" value="1"/>
</dbReference>
<dbReference type="AlphaFoldDB" id="A0AAV7E4B5"/>
<sequence length="154" mass="17300">MESTQALLARAQRLVSKIISTRENPSPKLLHALASIFETQEARYLEESGNASFHGDRRTHTIGSLGNLFQGNDNFFELISSKFLLDSRYSTSVHAAAARLLVCYLPTRTVSALFPINFNDAPTWTVSPLFPIKMNDTPTWTYPHVFKDVVLNNI</sequence>
<keyword evidence="2" id="KW-0539">Nucleus</keyword>
<dbReference type="GO" id="GO:0005634">
    <property type="term" value="C:nucleus"/>
    <property type="evidence" value="ECO:0007669"/>
    <property type="project" value="UniProtKB-SubCell"/>
</dbReference>
<gene>
    <name evidence="3" type="ORF">H6P81_018096</name>
</gene>
<dbReference type="GO" id="GO:0080008">
    <property type="term" value="C:Cul4-RING E3 ubiquitin ligase complex"/>
    <property type="evidence" value="ECO:0007669"/>
    <property type="project" value="TreeGrafter"/>
</dbReference>
<reference evidence="3 4" key="1">
    <citation type="submission" date="2021-07" db="EMBL/GenBank/DDBJ databases">
        <title>The Aristolochia fimbriata genome: insights into angiosperm evolution, floral development and chemical biosynthesis.</title>
        <authorList>
            <person name="Jiao Y."/>
        </authorList>
    </citation>
    <scope>NUCLEOTIDE SEQUENCE [LARGE SCALE GENOMIC DNA]</scope>
    <source>
        <strain evidence="3">IBCAS-2021</strain>
        <tissue evidence="3">Leaf</tissue>
    </source>
</reference>
<comment type="subcellular location">
    <subcellularLocation>
        <location evidence="1">Nucleus</location>
    </subcellularLocation>
</comment>
<dbReference type="InterPro" id="IPR033270">
    <property type="entry name" value="VPRBP/DCAF1"/>
</dbReference>
<dbReference type="GO" id="GO:0016567">
    <property type="term" value="P:protein ubiquitination"/>
    <property type="evidence" value="ECO:0007669"/>
    <property type="project" value="InterPro"/>
</dbReference>
<name>A0AAV7E4B5_ARIFI</name>
<proteinExistence type="predicted"/>
<evidence type="ECO:0000313" key="3">
    <source>
        <dbReference type="EMBL" id="KAG9442242.1"/>
    </source>
</evidence>
<protein>
    <submittedName>
        <fullName evidence="3">Uncharacterized protein</fullName>
    </submittedName>
</protein>
<keyword evidence="4" id="KW-1185">Reference proteome</keyword>
<evidence type="ECO:0000313" key="4">
    <source>
        <dbReference type="Proteomes" id="UP000825729"/>
    </source>
</evidence>
<dbReference type="PANTHER" id="PTHR13129">
    <property type="entry name" value="VPRBP PROTEIN-RELATED"/>
    <property type="match status" value="1"/>
</dbReference>
<dbReference type="EMBL" id="JAINDJ010000007">
    <property type="protein sequence ID" value="KAG9442242.1"/>
    <property type="molecule type" value="Genomic_DNA"/>
</dbReference>
<comment type="caution">
    <text evidence="3">The sequence shown here is derived from an EMBL/GenBank/DDBJ whole genome shotgun (WGS) entry which is preliminary data.</text>
</comment>
<organism evidence="3 4">
    <name type="scientific">Aristolochia fimbriata</name>
    <name type="common">White veined hardy Dutchman's pipe vine</name>
    <dbReference type="NCBI Taxonomy" id="158543"/>
    <lineage>
        <taxon>Eukaryota</taxon>
        <taxon>Viridiplantae</taxon>
        <taxon>Streptophyta</taxon>
        <taxon>Embryophyta</taxon>
        <taxon>Tracheophyta</taxon>
        <taxon>Spermatophyta</taxon>
        <taxon>Magnoliopsida</taxon>
        <taxon>Magnoliidae</taxon>
        <taxon>Piperales</taxon>
        <taxon>Aristolochiaceae</taxon>
        <taxon>Aristolochia</taxon>
    </lineage>
</organism>
<evidence type="ECO:0000256" key="2">
    <source>
        <dbReference type="ARBA" id="ARBA00023242"/>
    </source>
</evidence>
<dbReference type="Proteomes" id="UP000825729">
    <property type="component" value="Unassembled WGS sequence"/>
</dbReference>